<dbReference type="SUPFAM" id="SSF117281">
    <property type="entry name" value="Kelch motif"/>
    <property type="match status" value="2"/>
</dbReference>
<gene>
    <name evidence="3" type="ORF">BUALT_Bualt09G0131400</name>
</gene>
<dbReference type="InterPro" id="IPR044832">
    <property type="entry name" value="NRP-like"/>
</dbReference>
<organism evidence="3 4">
    <name type="scientific">Buddleja alternifolia</name>
    <dbReference type="NCBI Taxonomy" id="168488"/>
    <lineage>
        <taxon>Eukaryota</taxon>
        <taxon>Viridiplantae</taxon>
        <taxon>Streptophyta</taxon>
        <taxon>Embryophyta</taxon>
        <taxon>Tracheophyta</taxon>
        <taxon>Spermatophyta</taxon>
        <taxon>Magnoliopsida</taxon>
        <taxon>eudicotyledons</taxon>
        <taxon>Gunneridae</taxon>
        <taxon>Pentapetalae</taxon>
        <taxon>asterids</taxon>
        <taxon>lamiids</taxon>
        <taxon>Lamiales</taxon>
        <taxon>Scrophulariaceae</taxon>
        <taxon>Buddlejeae</taxon>
        <taxon>Buddleja</taxon>
    </lineage>
</organism>
<reference evidence="3" key="1">
    <citation type="submission" date="2019-10" db="EMBL/GenBank/DDBJ databases">
        <authorList>
            <person name="Zhang R."/>
            <person name="Pan Y."/>
            <person name="Wang J."/>
            <person name="Ma R."/>
            <person name="Yu S."/>
        </authorList>
    </citation>
    <scope>NUCLEOTIDE SEQUENCE</scope>
    <source>
        <strain evidence="3">LA-IB0</strain>
        <tissue evidence="3">Leaf</tissue>
    </source>
</reference>
<accession>A0AAV6X8V5</accession>
<dbReference type="AlphaFoldDB" id="A0AAV6X8V5"/>
<feature type="domain" description="DCD" evidence="2">
    <location>
        <begin position="64"/>
        <end position="197"/>
    </location>
</feature>
<feature type="coiled-coil region" evidence="1">
    <location>
        <begin position="356"/>
        <end position="397"/>
    </location>
</feature>
<protein>
    <recommendedName>
        <fullName evidence="2">DCD domain-containing protein</fullName>
    </recommendedName>
</protein>
<comment type="caution">
    <text evidence="3">The sequence shown here is derived from an EMBL/GenBank/DDBJ whole genome shotgun (WGS) entry which is preliminary data.</text>
</comment>
<dbReference type="Proteomes" id="UP000826271">
    <property type="component" value="Unassembled WGS sequence"/>
</dbReference>
<name>A0AAV6X8V5_9LAMI</name>
<dbReference type="PROSITE" id="PS51222">
    <property type="entry name" value="DCD"/>
    <property type="match status" value="1"/>
</dbReference>
<evidence type="ECO:0000313" key="3">
    <source>
        <dbReference type="EMBL" id="KAG8377082.1"/>
    </source>
</evidence>
<evidence type="ECO:0000259" key="2">
    <source>
        <dbReference type="PROSITE" id="PS51222"/>
    </source>
</evidence>
<dbReference type="Gene3D" id="1.20.5.170">
    <property type="match status" value="1"/>
</dbReference>
<sequence length="707" mass="78448">MMVITGKGRKVKAEHGQPHFTVAMSFTPINMGGGRKTQTFTQSESFPSPWMAPNVPWARNLKKNQLGGVVFGCTNSTFKECLSKQLFGLPAQHFSYVQNIEPGLPLFLFNYSERKLHGIYEAASSGKMNFDSYAWTGGGLDRTKYPAQVQIHVRLKCQALTEHQFKPVIIDNYYSQTHFWFELDHAQANKLMSKLSSLAVSSGSSMPQITQKWTPVVPKFTSQNKGGESGASELPSLSDDFANSFDSIGTSTTSDDPLCLDGNNQLRESSLCNQMVQPDEKDLIYMKLKELALGYEFPDTNMNNRGRMVESAFTDDVDFLRETHDNVMETLGKRNDEGSFDSLDYPAIIAQLCGEVEELKAFKQAQTQKMETLERKLAEAEQEIYHLENRCMMLESISNPSMTLVGDESLIESGDESHLNLDDSILIVGGYDGVTWLSALHSFSPSHDVLRSLEPMSCARSYTSVARLGGELYVFGGGQNSTWYDTVESYNALNNQWTMWPSLNEKKGSLAVAALDGKFFTVGGGNGVECFSSVEMFDPNVGRWISGRSMLQKRFALAAVELNGALYAVGGYDGKEYLKSAERFDPREHSWNKIGSMDTKRGCHSLVKMNEKLYALGGYDGITMVPSVEIYDPRLGKWMSGEPMNQGRGFFAAAVLNNSVYVMGGVKSDEDSLDIIERYKDGEGWEATKLRAVGQRCFASAIVLGGD</sequence>
<dbReference type="Gene3D" id="2.120.10.80">
    <property type="entry name" value="Kelch-type beta propeller"/>
    <property type="match status" value="2"/>
</dbReference>
<keyword evidence="4" id="KW-1185">Reference proteome</keyword>
<evidence type="ECO:0000313" key="4">
    <source>
        <dbReference type="Proteomes" id="UP000826271"/>
    </source>
</evidence>
<dbReference type="Pfam" id="PF10539">
    <property type="entry name" value="Dev_Cell_Death"/>
    <property type="match status" value="1"/>
</dbReference>
<dbReference type="PANTHER" id="PTHR46034">
    <property type="match status" value="1"/>
</dbReference>
<proteinExistence type="predicted"/>
<dbReference type="SMART" id="SM00767">
    <property type="entry name" value="DCD"/>
    <property type="match status" value="1"/>
</dbReference>
<dbReference type="InterPro" id="IPR015915">
    <property type="entry name" value="Kelch-typ_b-propeller"/>
</dbReference>
<keyword evidence="1" id="KW-0175">Coiled coil</keyword>
<dbReference type="InterPro" id="IPR013989">
    <property type="entry name" value="Dev_and_cell_death_domain"/>
</dbReference>
<dbReference type="SMART" id="SM00612">
    <property type="entry name" value="Kelch"/>
    <property type="match status" value="6"/>
</dbReference>
<evidence type="ECO:0000256" key="1">
    <source>
        <dbReference type="SAM" id="Coils"/>
    </source>
</evidence>
<dbReference type="Pfam" id="PF01344">
    <property type="entry name" value="Kelch_1"/>
    <property type="match status" value="5"/>
</dbReference>
<dbReference type="GO" id="GO:0034976">
    <property type="term" value="P:response to endoplasmic reticulum stress"/>
    <property type="evidence" value="ECO:0007669"/>
    <property type="project" value="InterPro"/>
</dbReference>
<dbReference type="EMBL" id="WHWC01000009">
    <property type="protein sequence ID" value="KAG8377082.1"/>
    <property type="molecule type" value="Genomic_DNA"/>
</dbReference>
<dbReference type="PANTHER" id="PTHR46034:SF7">
    <property type="entry name" value="INFLUENZA VIRUS NS1A-BINDING PROTEIN"/>
    <property type="match status" value="1"/>
</dbReference>
<dbReference type="InterPro" id="IPR006652">
    <property type="entry name" value="Kelch_1"/>
</dbReference>